<dbReference type="PANTHER" id="PTHR35089">
    <property type="entry name" value="CHAPERONE PROTEIN SKP"/>
    <property type="match status" value="1"/>
</dbReference>
<dbReference type="GO" id="GO:0050821">
    <property type="term" value="P:protein stabilization"/>
    <property type="evidence" value="ECO:0007669"/>
    <property type="project" value="TreeGrafter"/>
</dbReference>
<dbReference type="Gene3D" id="3.30.910.20">
    <property type="entry name" value="Skp domain"/>
    <property type="match status" value="1"/>
</dbReference>
<dbReference type="GO" id="GO:0051082">
    <property type="term" value="F:unfolded protein binding"/>
    <property type="evidence" value="ECO:0007669"/>
    <property type="project" value="InterPro"/>
</dbReference>
<dbReference type="Pfam" id="PF03938">
    <property type="entry name" value="OmpH"/>
    <property type="match status" value="1"/>
</dbReference>
<dbReference type="AlphaFoldDB" id="A0A9D8PM09"/>
<dbReference type="EMBL" id="JAFGIX010000010">
    <property type="protein sequence ID" value="MBN1572044.1"/>
    <property type="molecule type" value="Genomic_DNA"/>
</dbReference>
<evidence type="ECO:0000256" key="3">
    <source>
        <dbReference type="SAM" id="SignalP"/>
    </source>
</evidence>
<evidence type="ECO:0000256" key="1">
    <source>
        <dbReference type="ARBA" id="ARBA00009091"/>
    </source>
</evidence>
<dbReference type="InterPro" id="IPR024930">
    <property type="entry name" value="Skp_dom_sf"/>
</dbReference>
<comment type="caution">
    <text evidence="4">The sequence shown here is derived from an EMBL/GenBank/DDBJ whole genome shotgun (WGS) entry which is preliminary data.</text>
</comment>
<dbReference type="SUPFAM" id="SSF111384">
    <property type="entry name" value="OmpH-like"/>
    <property type="match status" value="1"/>
</dbReference>
<dbReference type="InterPro" id="IPR005632">
    <property type="entry name" value="Chaperone_Skp"/>
</dbReference>
<feature type="chain" id="PRO_5039172951" evidence="3">
    <location>
        <begin position="27"/>
        <end position="172"/>
    </location>
</feature>
<protein>
    <submittedName>
        <fullName evidence="4">OmpH family outer membrane protein</fullName>
    </submittedName>
</protein>
<dbReference type="PANTHER" id="PTHR35089:SF1">
    <property type="entry name" value="CHAPERONE PROTEIN SKP"/>
    <property type="match status" value="1"/>
</dbReference>
<comment type="similarity">
    <text evidence="1">Belongs to the Skp family.</text>
</comment>
<accession>A0A9D8PM09</accession>
<keyword evidence="2 3" id="KW-0732">Signal</keyword>
<evidence type="ECO:0000313" key="4">
    <source>
        <dbReference type="EMBL" id="MBN1572044.1"/>
    </source>
</evidence>
<reference evidence="4" key="1">
    <citation type="journal article" date="2021" name="Environ. Microbiol.">
        <title>Genomic characterization of three novel Desulfobacterota classes expand the metabolic and phylogenetic diversity of the phylum.</title>
        <authorList>
            <person name="Murphy C.L."/>
            <person name="Biggerstaff J."/>
            <person name="Eichhorn A."/>
            <person name="Ewing E."/>
            <person name="Shahan R."/>
            <person name="Soriano D."/>
            <person name="Stewart S."/>
            <person name="VanMol K."/>
            <person name="Walker R."/>
            <person name="Walters P."/>
            <person name="Elshahed M.S."/>
            <person name="Youssef N.H."/>
        </authorList>
    </citation>
    <scope>NUCLEOTIDE SEQUENCE</scope>
    <source>
        <strain evidence="4">Zod_Metabat.24</strain>
    </source>
</reference>
<name>A0A9D8PM09_9DELT</name>
<dbReference type="SMART" id="SM00935">
    <property type="entry name" value="OmpH"/>
    <property type="match status" value="1"/>
</dbReference>
<organism evidence="4 5">
    <name type="scientific">Candidatus Zymogenus saltonus</name>
    <dbReference type="NCBI Taxonomy" id="2844893"/>
    <lineage>
        <taxon>Bacteria</taxon>
        <taxon>Deltaproteobacteria</taxon>
        <taxon>Candidatus Zymogenia</taxon>
        <taxon>Candidatus Zymogeniales</taxon>
        <taxon>Candidatus Zymogenaceae</taxon>
        <taxon>Candidatus Zymogenus</taxon>
    </lineage>
</organism>
<gene>
    <name evidence="4" type="ORF">JW984_02490</name>
</gene>
<sequence length="172" mass="19590">MKRISVLASLLVTFFVLIAFTVPVNAADVKIGVINVPKVIALSEPGKRAEKELTDKLKSVKANLDKELASYESMKKEFEKDALTLSDNVRAEKARKIQDKELKVKRMLQDYDLEFKKLRQELFKKILLDINAIVIQMGKDEGYTLILDSSTVLYFPDSIDLTNKVIKELNKK</sequence>
<dbReference type="GO" id="GO:0005829">
    <property type="term" value="C:cytosol"/>
    <property type="evidence" value="ECO:0007669"/>
    <property type="project" value="TreeGrafter"/>
</dbReference>
<feature type="signal peptide" evidence="3">
    <location>
        <begin position="1"/>
        <end position="26"/>
    </location>
</feature>
<proteinExistence type="inferred from homology"/>
<reference evidence="4" key="2">
    <citation type="submission" date="2021-01" db="EMBL/GenBank/DDBJ databases">
        <authorList>
            <person name="Hahn C.R."/>
            <person name="Youssef N.H."/>
            <person name="Elshahed M."/>
        </authorList>
    </citation>
    <scope>NUCLEOTIDE SEQUENCE</scope>
    <source>
        <strain evidence="4">Zod_Metabat.24</strain>
    </source>
</reference>
<evidence type="ECO:0000313" key="5">
    <source>
        <dbReference type="Proteomes" id="UP000809273"/>
    </source>
</evidence>
<dbReference type="Proteomes" id="UP000809273">
    <property type="component" value="Unassembled WGS sequence"/>
</dbReference>
<evidence type="ECO:0000256" key="2">
    <source>
        <dbReference type="ARBA" id="ARBA00022729"/>
    </source>
</evidence>